<dbReference type="Gene3D" id="3.90.1200.10">
    <property type="match status" value="1"/>
</dbReference>
<organism evidence="2 3">
    <name type="scientific">Aspergillus oryzae (strain 3.042)</name>
    <name type="common">Yellow koji mold</name>
    <dbReference type="NCBI Taxonomy" id="1160506"/>
    <lineage>
        <taxon>Eukaryota</taxon>
        <taxon>Fungi</taxon>
        <taxon>Dikarya</taxon>
        <taxon>Ascomycota</taxon>
        <taxon>Pezizomycotina</taxon>
        <taxon>Eurotiomycetes</taxon>
        <taxon>Eurotiomycetidae</taxon>
        <taxon>Eurotiales</taxon>
        <taxon>Aspergillaceae</taxon>
        <taxon>Aspergillus</taxon>
        <taxon>Aspergillus subgen. Circumdati</taxon>
    </lineage>
</organism>
<accession>I7ZNF3</accession>
<protein>
    <recommendedName>
        <fullName evidence="1">Aminoglycoside phosphotransferase domain-containing protein</fullName>
    </recommendedName>
</protein>
<evidence type="ECO:0000259" key="1">
    <source>
        <dbReference type="Pfam" id="PF01636"/>
    </source>
</evidence>
<dbReference type="Proteomes" id="UP000002812">
    <property type="component" value="Unassembled WGS sequence"/>
</dbReference>
<evidence type="ECO:0000313" key="2">
    <source>
        <dbReference type="EMBL" id="EIT73469.1"/>
    </source>
</evidence>
<sequence>MTTPNPIPLPTLSTFTQTTLNIPSATLTRHPKIEGDDHMIFTIAESPNHLLRVTKPRKDRPLTGTQMQKFDIAVRELVASEYVSRGLDGDIIPRAVAHEVLSGDGVYAVSLETMLDGTGLCRGGLGEFLSERTVGGLVELMSVMKGVDISGLEGRLRDLGVGFEVPFIPWPEIRGMRERAAIAWRRLVSRGQILAGDFGVTDGDEFEGLGERKTAFIDRVKRPDEGVSRKVLIHNDIKGEHILVDSDGGITGILDWADAGVGYPATDIAGLVLTVGMRLAVRIAREVGYNEDEVLQGLMQARCECVLRLDDRLNGDDEMTPVDLLKGQLVLSMEDCELVDYRIARDYDKVGLRHVID</sequence>
<dbReference type="OrthoDB" id="5598852at2759"/>
<dbReference type="HOGENOM" id="CLU_879922_0_0_1"/>
<reference evidence="2 3" key="1">
    <citation type="journal article" date="2012" name="Eukaryot. Cell">
        <title>Draft genome sequence of Aspergillus oryzae strain 3.042.</title>
        <authorList>
            <person name="Zhao G."/>
            <person name="Yao Y."/>
            <person name="Qi W."/>
            <person name="Wang C."/>
            <person name="Hou L."/>
            <person name="Zeng B."/>
            <person name="Cao X."/>
        </authorList>
    </citation>
    <scope>NUCLEOTIDE SEQUENCE [LARGE SCALE GENOMIC DNA]</scope>
    <source>
        <strain evidence="2 3">3.042</strain>
    </source>
</reference>
<dbReference type="EMBL" id="AKHY01000200">
    <property type="protein sequence ID" value="EIT73469.1"/>
    <property type="molecule type" value="Genomic_DNA"/>
</dbReference>
<dbReference type="AlphaFoldDB" id="I7ZNF3"/>
<reference evidence="3" key="2">
    <citation type="submission" date="2012-06" db="EMBL/GenBank/DDBJ databases">
        <title>Comparative genomic analyses of Aspergillus oryzae 3.042 and A. oryzae RIB40 for soy-sauce fermentation.</title>
        <authorList>
            <person name="Zhao G."/>
            <person name="Hou L."/>
            <person name="Wang C."/>
            <person name="Cao X."/>
        </authorList>
    </citation>
    <scope>NUCLEOTIDE SEQUENCE [LARGE SCALE GENOMIC DNA]</scope>
    <source>
        <strain evidence="3">3.042</strain>
    </source>
</reference>
<feature type="domain" description="Aminoglycoside phosphotransferase" evidence="1">
    <location>
        <begin position="223"/>
        <end position="285"/>
    </location>
</feature>
<proteinExistence type="predicted"/>
<dbReference type="InterPro" id="IPR002575">
    <property type="entry name" value="Aminoglycoside_PTrfase"/>
</dbReference>
<evidence type="ECO:0000313" key="3">
    <source>
        <dbReference type="Proteomes" id="UP000002812"/>
    </source>
</evidence>
<name>I7ZNF3_ASPO3</name>
<dbReference type="Pfam" id="PF01636">
    <property type="entry name" value="APH"/>
    <property type="match status" value="1"/>
</dbReference>
<comment type="caution">
    <text evidence="2">The sequence shown here is derived from an EMBL/GenBank/DDBJ whole genome shotgun (WGS) entry which is preliminary data.</text>
</comment>
<dbReference type="InterPro" id="IPR011009">
    <property type="entry name" value="Kinase-like_dom_sf"/>
</dbReference>
<gene>
    <name evidence="2" type="ORF">Ao3042_10279</name>
</gene>
<dbReference type="SUPFAM" id="SSF56112">
    <property type="entry name" value="Protein kinase-like (PK-like)"/>
    <property type="match status" value="1"/>
</dbReference>